<dbReference type="GO" id="GO:0005737">
    <property type="term" value="C:cytoplasm"/>
    <property type="evidence" value="ECO:0007669"/>
    <property type="project" value="TreeGrafter"/>
</dbReference>
<dbReference type="PANTHER" id="PTHR12835">
    <property type="entry name" value="BIOTIN PROTEIN LIGASE"/>
    <property type="match status" value="1"/>
</dbReference>
<dbReference type="AlphaFoldDB" id="A0AAJ6CJQ7"/>
<evidence type="ECO:0000313" key="2">
    <source>
        <dbReference type="EMBL" id="WFD15101.1"/>
    </source>
</evidence>
<gene>
    <name evidence="2" type="ORF">MARU1_001116</name>
</gene>
<accession>A0AAJ6CJQ7</accession>
<reference evidence="2 3" key="1">
    <citation type="submission" date="2023-03" db="EMBL/GenBank/DDBJ databases">
        <title>Mating type loci evolution in Malassezia.</title>
        <authorList>
            <person name="Coelho M.A."/>
        </authorList>
    </citation>
    <scope>NUCLEOTIDE SEQUENCE [LARGE SCALE GENOMIC DNA]</scope>
    <source>
        <strain evidence="2 3">CBS 13387</strain>
    </source>
</reference>
<dbReference type="GO" id="GO:0004077">
    <property type="term" value="F:biotin--[biotin carboxyl-carrier protein] ligase activity"/>
    <property type="evidence" value="ECO:0007669"/>
    <property type="project" value="TreeGrafter"/>
</dbReference>
<dbReference type="Proteomes" id="UP001217582">
    <property type="component" value="Chromosome 2"/>
</dbReference>
<dbReference type="Gene3D" id="3.30.930.10">
    <property type="entry name" value="Bira Bifunctional Protein, Domain 2"/>
    <property type="match status" value="1"/>
</dbReference>
<proteinExistence type="predicted"/>
<feature type="domain" description="BPL/LPL catalytic" evidence="1">
    <location>
        <begin position="255"/>
        <end position="461"/>
    </location>
</feature>
<dbReference type="InterPro" id="IPR045864">
    <property type="entry name" value="aa-tRNA-synth_II/BPL/LPL"/>
</dbReference>
<evidence type="ECO:0000313" key="3">
    <source>
        <dbReference type="Proteomes" id="UP001217582"/>
    </source>
</evidence>
<evidence type="ECO:0000259" key="1">
    <source>
        <dbReference type="PROSITE" id="PS51733"/>
    </source>
</evidence>
<protein>
    <recommendedName>
        <fullName evidence="1">BPL/LPL catalytic domain-containing protein</fullName>
    </recommendedName>
</protein>
<dbReference type="EMBL" id="CP119917">
    <property type="protein sequence ID" value="WFD15101.1"/>
    <property type="molecule type" value="Genomic_DNA"/>
</dbReference>
<sequence length="555" mass="59700">MAKVLVYRDAGVPDASDASITRTLKELCRDTHDVQTVSSQVLAVAPWDTSTRLVVMPHIHPTGPDPWTRVYGLHSAQQRVTDYLKRGGTVLCLGQSLTWIDAALVPDGDAGRATLGQGHVLWHASPEPDAHAIEDLLRTASIRVRPVSPGSIPKRTCLFLASCSRPLLDACVSALRAHVTLSETAAYVTDASDTWKLCEDATHTASNNDEADVTRVVCVTQDQFGVVREATRAFDLAAYFSALASARATSAALLPWTPPRSFHFAAGNLIGYARVLKSTQTLLDSNPLMLGACPPGTTMFATQQVQGRGRGSNVWISPYGCLQFSTLVPLPLHIGNKAVFLQYLAALAVVYGVGAAYPSSRGRIRIKWPNDLYAHVAAPQDGSLCVVEDGVEKHFVKIGGILVTAVCHGDTFQAIVGCGVNCLNEEPTTCIRALVSDETVTQERCAGAIMAALESLVRVFADADYTFGPFANAYRDAWLHSDQPVELSDAPGEPRRRMVGITSDFGLLRTVPYDAPMRATDPRAWSAAPIPGAVDVQPDGNSFDMLRGLVRRKAA</sequence>
<dbReference type="SUPFAM" id="SSF55681">
    <property type="entry name" value="Class II aaRS and biotin synthetases"/>
    <property type="match status" value="1"/>
</dbReference>
<name>A0AAJ6CJQ7_9BASI</name>
<dbReference type="PROSITE" id="PS51733">
    <property type="entry name" value="BPL_LPL_CATALYTIC"/>
    <property type="match status" value="1"/>
</dbReference>
<dbReference type="Pfam" id="PF09825">
    <property type="entry name" value="BPL_N"/>
    <property type="match status" value="1"/>
</dbReference>
<dbReference type="PANTHER" id="PTHR12835:SF5">
    <property type="entry name" value="BIOTIN--PROTEIN LIGASE"/>
    <property type="match status" value="1"/>
</dbReference>
<dbReference type="Pfam" id="PF03099">
    <property type="entry name" value="BPL_LplA_LipB"/>
    <property type="match status" value="1"/>
</dbReference>
<dbReference type="InterPro" id="IPR019197">
    <property type="entry name" value="Biotin-prot_ligase_N"/>
</dbReference>
<keyword evidence="3" id="KW-1185">Reference proteome</keyword>
<organism evidence="2 3">
    <name type="scientific">Malassezia arunalokei</name>
    <dbReference type="NCBI Taxonomy" id="1514897"/>
    <lineage>
        <taxon>Eukaryota</taxon>
        <taxon>Fungi</taxon>
        <taxon>Dikarya</taxon>
        <taxon>Basidiomycota</taxon>
        <taxon>Ustilaginomycotina</taxon>
        <taxon>Malasseziomycetes</taxon>
        <taxon>Malasseziales</taxon>
        <taxon>Malasseziaceae</taxon>
        <taxon>Malassezia</taxon>
    </lineage>
</organism>
<dbReference type="InterPro" id="IPR004143">
    <property type="entry name" value="BPL_LPL_catalytic"/>
</dbReference>